<protein>
    <submittedName>
        <fullName evidence="2">Uncharacterized protein</fullName>
    </submittedName>
</protein>
<organism evidence="2 3">
    <name type="scientific">Danaus plexippus plexippus</name>
    <dbReference type="NCBI Taxonomy" id="278856"/>
    <lineage>
        <taxon>Eukaryota</taxon>
        <taxon>Metazoa</taxon>
        <taxon>Ecdysozoa</taxon>
        <taxon>Arthropoda</taxon>
        <taxon>Hexapoda</taxon>
        <taxon>Insecta</taxon>
        <taxon>Pterygota</taxon>
        <taxon>Neoptera</taxon>
        <taxon>Endopterygota</taxon>
        <taxon>Lepidoptera</taxon>
        <taxon>Glossata</taxon>
        <taxon>Ditrysia</taxon>
        <taxon>Papilionoidea</taxon>
        <taxon>Nymphalidae</taxon>
        <taxon>Danainae</taxon>
        <taxon>Danaini</taxon>
        <taxon>Danaina</taxon>
        <taxon>Danaus</taxon>
        <taxon>Danaus</taxon>
    </lineage>
</organism>
<comment type="caution">
    <text evidence="2">The sequence shown here is derived from an EMBL/GenBank/DDBJ whole genome shotgun (WGS) entry which is preliminary data.</text>
</comment>
<reference evidence="2 3" key="1">
    <citation type="journal article" date="2011" name="Cell">
        <title>The monarch butterfly genome yields insights into long-distance migration.</title>
        <authorList>
            <person name="Zhan S."/>
            <person name="Merlin C."/>
            <person name="Boore J.L."/>
            <person name="Reppert S.M."/>
        </authorList>
    </citation>
    <scope>NUCLEOTIDE SEQUENCE [LARGE SCALE GENOMIC DNA]</scope>
    <source>
        <strain evidence="2">F-2</strain>
    </source>
</reference>
<dbReference type="KEGG" id="dpl:KGM_210887"/>
<feature type="region of interest" description="Disordered" evidence="1">
    <location>
        <begin position="98"/>
        <end position="129"/>
    </location>
</feature>
<accession>A0A212EMR4</accession>
<dbReference type="Proteomes" id="UP000007151">
    <property type="component" value="Unassembled WGS sequence"/>
</dbReference>
<dbReference type="InParanoid" id="A0A212EMR4"/>
<keyword evidence="3" id="KW-1185">Reference proteome</keyword>
<dbReference type="AlphaFoldDB" id="A0A212EMR4"/>
<sequence length="129" mass="14504">MNVRSYTFYIIRLRRAPREQPSRAKNTDSAYFRSHLGVAGEWREAGHLCHAGRTTLVRPHTATYLCVSRSLGAHNAAVPSITLQLSLRPLLIPNPHFLMLRNTPSPSADRPPTPQTPPTPPRDSRPFDE</sequence>
<name>A0A212EMR4_DANPL</name>
<evidence type="ECO:0000313" key="2">
    <source>
        <dbReference type="EMBL" id="OWR42731.1"/>
    </source>
</evidence>
<feature type="compositionally biased region" description="Pro residues" evidence="1">
    <location>
        <begin position="109"/>
        <end position="121"/>
    </location>
</feature>
<evidence type="ECO:0000313" key="3">
    <source>
        <dbReference type="Proteomes" id="UP000007151"/>
    </source>
</evidence>
<proteinExistence type="predicted"/>
<evidence type="ECO:0000256" key="1">
    <source>
        <dbReference type="SAM" id="MobiDB-lite"/>
    </source>
</evidence>
<dbReference type="EMBL" id="AGBW02013812">
    <property type="protein sequence ID" value="OWR42731.1"/>
    <property type="molecule type" value="Genomic_DNA"/>
</dbReference>
<gene>
    <name evidence="2" type="ORF">KGM_210887</name>
</gene>